<dbReference type="EMBL" id="LS483476">
    <property type="protein sequence ID" value="SQI63723.1"/>
    <property type="molecule type" value="Genomic_DNA"/>
</dbReference>
<evidence type="ECO:0000259" key="1">
    <source>
        <dbReference type="Pfam" id="PF07435"/>
    </source>
</evidence>
<dbReference type="AlphaFoldDB" id="A0A2X4WLE3"/>
<keyword evidence="3" id="KW-1185">Reference proteome</keyword>
<protein>
    <submittedName>
        <fullName evidence="2">YycH family protein</fullName>
    </submittedName>
</protein>
<dbReference type="STRING" id="1348624.GCA_001591545_03278"/>
<dbReference type="Gene3D" id="3.10.450.310">
    <property type="match status" value="1"/>
</dbReference>
<gene>
    <name evidence="2" type="primary">yycH</name>
    <name evidence="2" type="ORF">NCTC4824_04256</name>
</gene>
<dbReference type="InterPro" id="IPR042274">
    <property type="entry name" value="YycH/YycI_2"/>
</dbReference>
<sequence>MRYETIKSVVLLLLVVASAALTWSLWTYQPQLESSDKKNVHEVSISNQEEPDGLIKPNRVLFHLDNVHYGTVKDKDIDPLINEIRGWNFYDISQAKVLSDARIHDISHTNNNVEIYFPDLVPFELYKGVLHVETNNVPNAAFNRIVINLASDSQDGATIYFVNTKENRVFESHVNPERISALITKINDDKKKYEKYGEYTLPSNQTIFLPENKTKLDEYKYYADYIDPEKFKNALFKDPSAVRRDILANGEKFTDISSMMNVDYNTNMIFYINPGQDPGTLNLQESDKHVLNRSIDFVNEHSGWTDKYRYFSLGSYQQTTVFQLFIQGRPVFNEDGMTEIRQVWGAEEIYKYRRPYFSLDISIPLTDKKSIELPSGEEVLNYLKESSDIQEDIDLLEDIMIGYKLAIDPENPKVFVLEPSWFYLYGGSWLRLTIDDTGGDFLGLE</sequence>
<feature type="domain" description="Regulatory protein YycH" evidence="1">
    <location>
        <begin position="4"/>
        <end position="432"/>
    </location>
</feature>
<dbReference type="RefSeq" id="WP_066144706.1">
    <property type="nucleotide sequence ID" value="NZ_CBCSGM010000005.1"/>
</dbReference>
<evidence type="ECO:0000313" key="3">
    <source>
        <dbReference type="Proteomes" id="UP000249134"/>
    </source>
</evidence>
<name>A0A2X4WLE3_LEDLE</name>
<evidence type="ECO:0000313" key="2">
    <source>
        <dbReference type="EMBL" id="SQI63723.1"/>
    </source>
</evidence>
<dbReference type="KEGG" id="blen:NCTC4824_04256"/>
<dbReference type="InterPro" id="IPR009996">
    <property type="entry name" value="YycH"/>
</dbReference>
<reference evidence="2 3" key="1">
    <citation type="submission" date="2018-06" db="EMBL/GenBank/DDBJ databases">
        <authorList>
            <consortium name="Pathogen Informatics"/>
            <person name="Doyle S."/>
        </authorList>
    </citation>
    <scope>NUCLEOTIDE SEQUENCE [LARGE SCALE GENOMIC DNA]</scope>
    <source>
        <strain evidence="2 3">NCTC4824</strain>
    </source>
</reference>
<dbReference type="Gene3D" id="3.30.310.160">
    <property type="entry name" value="YycH protein, domain 2"/>
    <property type="match status" value="1"/>
</dbReference>
<dbReference type="Pfam" id="PF07435">
    <property type="entry name" value="YycH"/>
    <property type="match status" value="1"/>
</dbReference>
<organism evidence="2 3">
    <name type="scientific">Lederbergia lenta</name>
    <name type="common">Bacillus lentus</name>
    <dbReference type="NCBI Taxonomy" id="1467"/>
    <lineage>
        <taxon>Bacteria</taxon>
        <taxon>Bacillati</taxon>
        <taxon>Bacillota</taxon>
        <taxon>Bacilli</taxon>
        <taxon>Bacillales</taxon>
        <taxon>Bacillaceae</taxon>
        <taxon>Lederbergia</taxon>
    </lineage>
</organism>
<dbReference type="CDD" id="cd15787">
    <property type="entry name" value="YycH_N"/>
    <property type="match status" value="1"/>
</dbReference>
<proteinExistence type="predicted"/>
<dbReference type="Proteomes" id="UP000249134">
    <property type="component" value="Chromosome 1"/>
</dbReference>
<accession>A0A2X4WLE3</accession>